<comment type="caution">
    <text evidence="2">The sequence shown here is derived from an EMBL/GenBank/DDBJ whole genome shotgun (WGS) entry which is preliminary data.</text>
</comment>
<feature type="transmembrane region" description="Helical" evidence="1">
    <location>
        <begin position="45"/>
        <end position="66"/>
    </location>
</feature>
<keyword evidence="1" id="KW-0472">Membrane</keyword>
<protein>
    <submittedName>
        <fullName evidence="2">Uncharacterized protein</fullName>
    </submittedName>
</protein>
<dbReference type="Proteomes" id="UP001410795">
    <property type="component" value="Unassembled WGS sequence"/>
</dbReference>
<keyword evidence="3" id="KW-1185">Reference proteome</keyword>
<evidence type="ECO:0000313" key="2">
    <source>
        <dbReference type="EMBL" id="GAA3654574.1"/>
    </source>
</evidence>
<keyword evidence="1" id="KW-0812">Transmembrane</keyword>
<keyword evidence="1" id="KW-1133">Transmembrane helix</keyword>
<dbReference type="EMBL" id="BAAAYV010000005">
    <property type="protein sequence ID" value="GAA3654574.1"/>
    <property type="molecule type" value="Genomic_DNA"/>
</dbReference>
<reference evidence="3" key="1">
    <citation type="journal article" date="2019" name="Int. J. Syst. Evol. Microbiol.">
        <title>The Global Catalogue of Microorganisms (GCM) 10K type strain sequencing project: providing services to taxonomists for standard genome sequencing and annotation.</title>
        <authorList>
            <consortium name="The Broad Institute Genomics Platform"/>
            <consortium name="The Broad Institute Genome Sequencing Center for Infectious Disease"/>
            <person name="Wu L."/>
            <person name="Ma J."/>
        </authorList>
    </citation>
    <scope>NUCLEOTIDE SEQUENCE [LARGE SCALE GENOMIC DNA]</scope>
    <source>
        <strain evidence="3">JCM 16546</strain>
    </source>
</reference>
<gene>
    <name evidence="2" type="ORF">GCM10022202_13370</name>
</gene>
<proteinExistence type="predicted"/>
<evidence type="ECO:0000313" key="3">
    <source>
        <dbReference type="Proteomes" id="UP001410795"/>
    </source>
</evidence>
<organism evidence="2 3">
    <name type="scientific">Microbacterium marinilacus</name>
    <dbReference type="NCBI Taxonomy" id="415209"/>
    <lineage>
        <taxon>Bacteria</taxon>
        <taxon>Bacillati</taxon>
        <taxon>Actinomycetota</taxon>
        <taxon>Actinomycetes</taxon>
        <taxon>Micrococcales</taxon>
        <taxon>Microbacteriaceae</taxon>
        <taxon>Microbacterium</taxon>
    </lineage>
</organism>
<accession>A0ABP7BCA2</accession>
<feature type="transmembrane region" description="Helical" evidence="1">
    <location>
        <begin position="12"/>
        <end position="33"/>
    </location>
</feature>
<sequence length="76" mass="7393">MHDQNTSRLRLTLRLISVAAIVGICAAAVWFGFAAVDGSGGQMVGASALAAALGSGWSGAFAAISAKLKTAGAASA</sequence>
<evidence type="ECO:0000256" key="1">
    <source>
        <dbReference type="SAM" id="Phobius"/>
    </source>
</evidence>
<name>A0ABP7BCA2_9MICO</name>
<dbReference type="RefSeq" id="WP_221854964.1">
    <property type="nucleotide sequence ID" value="NZ_BAAAYV010000005.1"/>
</dbReference>